<evidence type="ECO:0000313" key="2">
    <source>
        <dbReference type="EMBL" id="KAK7694920.1"/>
    </source>
</evidence>
<gene>
    <name evidence="2" type="ORF">QCA50_002108</name>
</gene>
<reference evidence="2 3" key="1">
    <citation type="submission" date="2022-09" db="EMBL/GenBank/DDBJ databases">
        <authorList>
            <person name="Palmer J.M."/>
        </authorList>
    </citation>
    <scope>NUCLEOTIDE SEQUENCE [LARGE SCALE GENOMIC DNA]</scope>
    <source>
        <strain evidence="2 3">DSM 7382</strain>
    </source>
</reference>
<dbReference type="AlphaFoldDB" id="A0AAW0GNZ5"/>
<evidence type="ECO:0000313" key="3">
    <source>
        <dbReference type="Proteomes" id="UP001385951"/>
    </source>
</evidence>
<dbReference type="EMBL" id="JASBNA010000002">
    <property type="protein sequence ID" value="KAK7694920.1"/>
    <property type="molecule type" value="Genomic_DNA"/>
</dbReference>
<proteinExistence type="predicted"/>
<sequence>MSIPRSKSAPHVPDSAVKTKKDGQTKPKLPRHASAITLGSSTFTSPHAYPYHSPREHEPEEDPFSLAGFFPNGLGLAQKWRDNAWKWLRDTDEDETEEDVILPRTMSPVSEDEEWLPRTPGSMLTPVADTTTQATIEKGG</sequence>
<feature type="region of interest" description="Disordered" evidence="1">
    <location>
        <begin position="1"/>
        <end position="64"/>
    </location>
</feature>
<keyword evidence="3" id="KW-1185">Reference proteome</keyword>
<feature type="region of interest" description="Disordered" evidence="1">
    <location>
        <begin position="104"/>
        <end position="140"/>
    </location>
</feature>
<name>A0AAW0GNZ5_9APHY</name>
<organism evidence="2 3">
    <name type="scientific">Cerrena zonata</name>
    <dbReference type="NCBI Taxonomy" id="2478898"/>
    <lineage>
        <taxon>Eukaryota</taxon>
        <taxon>Fungi</taxon>
        <taxon>Dikarya</taxon>
        <taxon>Basidiomycota</taxon>
        <taxon>Agaricomycotina</taxon>
        <taxon>Agaricomycetes</taxon>
        <taxon>Polyporales</taxon>
        <taxon>Cerrenaceae</taxon>
        <taxon>Cerrena</taxon>
    </lineage>
</organism>
<feature type="compositionally biased region" description="Polar residues" evidence="1">
    <location>
        <begin position="128"/>
        <end position="140"/>
    </location>
</feature>
<comment type="caution">
    <text evidence="2">The sequence shown here is derived from an EMBL/GenBank/DDBJ whole genome shotgun (WGS) entry which is preliminary data.</text>
</comment>
<accession>A0AAW0GNZ5</accession>
<protein>
    <submittedName>
        <fullName evidence="2">Uncharacterized protein</fullName>
    </submittedName>
</protein>
<dbReference type="Proteomes" id="UP001385951">
    <property type="component" value="Unassembled WGS sequence"/>
</dbReference>
<evidence type="ECO:0000256" key="1">
    <source>
        <dbReference type="SAM" id="MobiDB-lite"/>
    </source>
</evidence>